<feature type="chain" id="PRO_5017959461" description="M61 glycyl aminopeptidase" evidence="1">
    <location>
        <begin position="19"/>
        <end position="405"/>
    </location>
</feature>
<name>A0A3N1NH59_9GAMM</name>
<proteinExistence type="predicted"/>
<dbReference type="AlphaFoldDB" id="A0A3N1NH59"/>
<sequence length="405" mass="45677">MRLLSIILIFIISLAANAENPTYPIHYHVTLNPEHDRAEVVIESDHRGLLKLLDFDLSSGRYSNLEANGELKIEDDRALWTPPKRNARLTLHVEVSHERDPGEYDSLMTENWAIFRGDDIIPAARVRTAGKVYAEAWLEFSLPKHWTSVTTGWDKEGARRFRIDNPERRFDRPTGWMIAGQLGTRREKLGDTELVVSAPKGSSLRRMDVVTLITNVWPEVEQAFQTAPPKFAVIGHGDPMWRGALSGPNALFLHGDRPMVSENGTSTVIHELIHVVTRIDSRDRSDWLVEGLAEFYAVELLYRAGSLTEARRTRIMEGLADWGSEVKTLRKKRSAGATSARAVVLLDELDREIQSVTDGERNLDDVTRVLIEKRTVTTGMFVEVVAEVMGKPSKVLDTPLLRQAE</sequence>
<evidence type="ECO:0000256" key="1">
    <source>
        <dbReference type="SAM" id="SignalP"/>
    </source>
</evidence>
<comment type="caution">
    <text evidence="2">The sequence shown here is derived from an EMBL/GenBank/DDBJ whole genome shotgun (WGS) entry which is preliminary data.</text>
</comment>
<evidence type="ECO:0008006" key="4">
    <source>
        <dbReference type="Google" id="ProtNLM"/>
    </source>
</evidence>
<evidence type="ECO:0000313" key="2">
    <source>
        <dbReference type="EMBL" id="ROQ18042.1"/>
    </source>
</evidence>
<dbReference type="EMBL" id="RJUK01000003">
    <property type="protein sequence ID" value="ROQ18042.1"/>
    <property type="molecule type" value="Genomic_DNA"/>
</dbReference>
<keyword evidence="3" id="KW-1185">Reference proteome</keyword>
<organism evidence="2 3">
    <name type="scientific">Marinimicrobium koreense</name>
    <dbReference type="NCBI Taxonomy" id="306545"/>
    <lineage>
        <taxon>Bacteria</taxon>
        <taxon>Pseudomonadati</taxon>
        <taxon>Pseudomonadota</taxon>
        <taxon>Gammaproteobacteria</taxon>
        <taxon>Cellvibrionales</taxon>
        <taxon>Cellvibrionaceae</taxon>
        <taxon>Marinimicrobium</taxon>
    </lineage>
</organism>
<evidence type="ECO:0000313" key="3">
    <source>
        <dbReference type="Proteomes" id="UP000273643"/>
    </source>
</evidence>
<reference evidence="2 3" key="1">
    <citation type="submission" date="2018-11" db="EMBL/GenBank/DDBJ databases">
        <title>Genomic Encyclopedia of Type Strains, Phase IV (KMG-IV): sequencing the most valuable type-strain genomes for metagenomic binning, comparative biology and taxonomic classification.</title>
        <authorList>
            <person name="Goeker M."/>
        </authorList>
    </citation>
    <scope>NUCLEOTIDE SEQUENCE [LARGE SCALE GENOMIC DNA]</scope>
    <source>
        <strain evidence="2 3">DSM 16974</strain>
    </source>
</reference>
<accession>A0A3N1NH59</accession>
<dbReference type="Proteomes" id="UP000273643">
    <property type="component" value="Unassembled WGS sequence"/>
</dbReference>
<dbReference type="RefSeq" id="WP_123639365.1">
    <property type="nucleotide sequence ID" value="NZ_RJUK01000003.1"/>
</dbReference>
<gene>
    <name evidence="2" type="ORF">EDC38_3015</name>
</gene>
<dbReference type="OrthoDB" id="6382779at2"/>
<keyword evidence="1" id="KW-0732">Signal</keyword>
<protein>
    <recommendedName>
        <fullName evidence="4">M61 glycyl aminopeptidase</fullName>
    </recommendedName>
</protein>
<feature type="signal peptide" evidence="1">
    <location>
        <begin position="1"/>
        <end position="18"/>
    </location>
</feature>